<dbReference type="Proteomes" id="UP000016496">
    <property type="component" value="Unassembled WGS sequence"/>
</dbReference>
<protein>
    <recommendedName>
        <fullName evidence="3">GLPGLI family protein</fullName>
    </recommendedName>
</protein>
<sequence length="280" mass="32407">MSDGNLSDKKNIIMKRILLLSIITMMTCYSAAQKRDTVRLRVNYMAEFKRYVEDKKLRTDEMVLDIGHQQSRFYSRWHDFRWHITDSLIARGASFAEVQGAISDYPRGRVFDNIYKHYPQKDRLTLTTFLLKHFYYEEALEKPVWTLIPQDTVILGYRCGYAEGTFRGRKWRACYTEEIPVSEGPWKLGGLPGLILYAAESSGGFSYRCIGLTQVRGAVMPVPKLKKHVRCSRRQLMGMIKEHDKDPRAFERKLGLPGIAFDASGKPLKHPPRTPAFMED</sequence>
<gene>
    <name evidence="1" type="ORF">HMPREF1981_00034</name>
</gene>
<organism evidence="1 2">
    <name type="scientific">Bacteroides pyogenes F0041</name>
    <dbReference type="NCBI Taxonomy" id="1321819"/>
    <lineage>
        <taxon>Bacteria</taxon>
        <taxon>Pseudomonadati</taxon>
        <taxon>Bacteroidota</taxon>
        <taxon>Bacteroidia</taxon>
        <taxon>Bacteroidales</taxon>
        <taxon>Bacteroidaceae</taxon>
        <taxon>Bacteroides</taxon>
    </lineage>
</organism>
<evidence type="ECO:0000313" key="1">
    <source>
        <dbReference type="EMBL" id="ERI89244.1"/>
    </source>
</evidence>
<accession>U2CFI3</accession>
<name>U2CFI3_9BACE</name>
<dbReference type="InterPro" id="IPR005901">
    <property type="entry name" value="GLPGLI"/>
</dbReference>
<proteinExistence type="predicted"/>
<reference evidence="1 2" key="1">
    <citation type="submission" date="2013-08" db="EMBL/GenBank/DDBJ databases">
        <authorList>
            <person name="Weinstock G."/>
            <person name="Sodergren E."/>
            <person name="Wylie T."/>
            <person name="Fulton L."/>
            <person name="Fulton R."/>
            <person name="Fronick C."/>
            <person name="O'Laughlin M."/>
            <person name="Godfrey J."/>
            <person name="Miner T."/>
            <person name="Herter B."/>
            <person name="Appelbaum E."/>
            <person name="Cordes M."/>
            <person name="Lek S."/>
            <person name="Wollam A."/>
            <person name="Pepin K.H."/>
            <person name="Palsikar V.B."/>
            <person name="Mitreva M."/>
            <person name="Wilson R.K."/>
        </authorList>
    </citation>
    <scope>NUCLEOTIDE SEQUENCE [LARGE SCALE GENOMIC DNA]</scope>
    <source>
        <strain evidence="1 2">F0041</strain>
    </source>
</reference>
<comment type="caution">
    <text evidence="1">The sequence shown here is derived from an EMBL/GenBank/DDBJ whole genome shotgun (WGS) entry which is preliminary data.</text>
</comment>
<evidence type="ECO:0000313" key="2">
    <source>
        <dbReference type="Proteomes" id="UP000016496"/>
    </source>
</evidence>
<dbReference type="EMBL" id="AWSV01000003">
    <property type="protein sequence ID" value="ERI89244.1"/>
    <property type="molecule type" value="Genomic_DNA"/>
</dbReference>
<dbReference type="AlphaFoldDB" id="U2CFI3"/>
<dbReference type="Pfam" id="PF09697">
    <property type="entry name" value="Porph_ging"/>
    <property type="match status" value="1"/>
</dbReference>
<dbReference type="OrthoDB" id="1440774at2"/>
<dbReference type="HOGENOM" id="CLU_066214_2_0_10"/>
<evidence type="ECO:0008006" key="3">
    <source>
        <dbReference type="Google" id="ProtNLM"/>
    </source>
</evidence>
<dbReference type="PATRIC" id="fig|1321819.3.peg.34"/>
<dbReference type="NCBIfam" id="TIGR01200">
    <property type="entry name" value="GLPGLI"/>
    <property type="match status" value="1"/>
</dbReference>